<organism evidence="1 2">
    <name type="scientific">Ralstonia phage RS-PII-1</name>
    <dbReference type="NCBI Taxonomy" id="1932892"/>
    <lineage>
        <taxon>Viruses</taxon>
        <taxon>Duplodnaviria</taxon>
        <taxon>Heunggongvirae</taxon>
        <taxon>Uroviricota</taxon>
        <taxon>Caudoviricetes</taxon>
        <taxon>Autographivirales</taxon>
        <taxon>Autonotataviridae</taxon>
        <taxon>Sukuvirus</taxon>
        <taxon>Sukuvirus RSPII1</taxon>
    </lineage>
</organism>
<dbReference type="GeneID" id="54978995"/>
<sequence length="68" mass="7091">MRFEDMPAIPLDTVNLADLRETVRAAVTQCELAPSPSADSAARTTALKAFFDGIGTKLAALATAQTPA</sequence>
<dbReference type="RefSeq" id="YP_009788861.1">
    <property type="nucleotide sequence ID" value="NC_047804.1"/>
</dbReference>
<keyword evidence="2" id="KW-1185">Reference proteome</keyword>
<dbReference type="Proteomes" id="UP000222868">
    <property type="component" value="Segment"/>
</dbReference>
<reference evidence="1 2" key="1">
    <citation type="submission" date="2016-12" db="EMBL/GenBank/DDBJ databases">
        <title>Isolation, Whole Genome Sequencing Analysis of a Novel Lytic Bacteriophage RS-PII-1 infecting Ralstonia solanacearum.</title>
        <authorList>
            <person name="Su J."/>
            <person name="Liu J."/>
            <person name="Yu H."/>
            <person name="Guo Z."/>
            <person name="Sun H."/>
            <person name="Fan G."/>
            <person name="Gu G."/>
            <person name="Wang G."/>
        </authorList>
    </citation>
    <scope>NUCLEOTIDE SEQUENCE [LARGE SCALE GENOMIC DNA]</scope>
</reference>
<protein>
    <submittedName>
        <fullName evidence="1">Uncharacterized protein</fullName>
    </submittedName>
</protein>
<proteinExistence type="predicted"/>
<name>A0A1L7DQH3_9CAUD</name>
<dbReference type="KEGG" id="vg:54978995"/>
<evidence type="ECO:0000313" key="2">
    <source>
        <dbReference type="Proteomes" id="UP000222868"/>
    </source>
</evidence>
<evidence type="ECO:0000313" key="1">
    <source>
        <dbReference type="EMBL" id="APU00293.1"/>
    </source>
</evidence>
<dbReference type="EMBL" id="KY316062">
    <property type="protein sequence ID" value="APU00293.1"/>
    <property type="molecule type" value="Genomic_DNA"/>
</dbReference>
<accession>A0A1L7DQH3</accession>